<feature type="transmembrane region" description="Helical" evidence="7">
    <location>
        <begin position="143"/>
        <end position="160"/>
    </location>
</feature>
<dbReference type="GO" id="GO:0016020">
    <property type="term" value="C:membrane"/>
    <property type="evidence" value="ECO:0007669"/>
    <property type="project" value="UniProtKB-SubCell"/>
</dbReference>
<feature type="transmembrane region" description="Helical" evidence="7">
    <location>
        <begin position="370"/>
        <end position="393"/>
    </location>
</feature>
<feature type="transmembrane region" description="Helical" evidence="7">
    <location>
        <begin position="172"/>
        <end position="198"/>
    </location>
</feature>
<dbReference type="GeneID" id="9688161"/>
<dbReference type="PANTHER" id="PTHR10383:SF9">
    <property type="entry name" value="SERINE INCORPORATOR, ISOFORM F"/>
    <property type="match status" value="1"/>
</dbReference>
<feature type="compositionally biased region" description="Gly residues" evidence="6">
    <location>
        <begin position="336"/>
        <end position="345"/>
    </location>
</feature>
<feature type="transmembrane region" description="Helical" evidence="7">
    <location>
        <begin position="29"/>
        <end position="49"/>
    </location>
</feature>
<dbReference type="EMBL" id="GG663746">
    <property type="protein sequence ID" value="EEH53290.1"/>
    <property type="molecule type" value="Genomic_DNA"/>
</dbReference>
<evidence type="ECO:0000313" key="9">
    <source>
        <dbReference type="Proteomes" id="UP000001876"/>
    </source>
</evidence>
<dbReference type="KEGG" id="mpp:MICPUCDRAFT_52383"/>
<organism evidence="9">
    <name type="scientific">Micromonas pusilla (strain CCMP1545)</name>
    <name type="common">Picoplanktonic green alga</name>
    <dbReference type="NCBI Taxonomy" id="564608"/>
    <lineage>
        <taxon>Eukaryota</taxon>
        <taxon>Viridiplantae</taxon>
        <taxon>Chlorophyta</taxon>
        <taxon>Mamiellophyceae</taxon>
        <taxon>Mamiellales</taxon>
        <taxon>Mamiellaceae</taxon>
        <taxon>Micromonas</taxon>
    </lineage>
</organism>
<feature type="transmembrane region" description="Helical" evidence="7">
    <location>
        <begin position="113"/>
        <end position="136"/>
    </location>
</feature>
<reference evidence="8 9" key="1">
    <citation type="journal article" date="2009" name="Science">
        <title>Green evolution and dynamic adaptations revealed by genomes of the marine picoeukaryotes Micromonas.</title>
        <authorList>
            <person name="Worden A.Z."/>
            <person name="Lee J.H."/>
            <person name="Mock T."/>
            <person name="Rouze P."/>
            <person name="Simmons M.P."/>
            <person name="Aerts A.L."/>
            <person name="Allen A.E."/>
            <person name="Cuvelier M.L."/>
            <person name="Derelle E."/>
            <person name="Everett M.V."/>
            <person name="Foulon E."/>
            <person name="Grimwood J."/>
            <person name="Gundlach H."/>
            <person name="Henrissat B."/>
            <person name="Napoli C."/>
            <person name="McDonald S.M."/>
            <person name="Parker M.S."/>
            <person name="Rombauts S."/>
            <person name="Salamov A."/>
            <person name="Von Dassow P."/>
            <person name="Badger J.H."/>
            <person name="Coutinho P.M."/>
            <person name="Demir E."/>
            <person name="Dubchak I."/>
            <person name="Gentemann C."/>
            <person name="Eikrem W."/>
            <person name="Gready J.E."/>
            <person name="John U."/>
            <person name="Lanier W."/>
            <person name="Lindquist E.A."/>
            <person name="Lucas S."/>
            <person name="Mayer K.F."/>
            <person name="Moreau H."/>
            <person name="Not F."/>
            <person name="Otillar R."/>
            <person name="Panaud O."/>
            <person name="Pangilinan J."/>
            <person name="Paulsen I."/>
            <person name="Piegu B."/>
            <person name="Poliakov A."/>
            <person name="Robbens S."/>
            <person name="Schmutz J."/>
            <person name="Toulza E."/>
            <person name="Wyss T."/>
            <person name="Zelensky A."/>
            <person name="Zhou K."/>
            <person name="Armbrust E.V."/>
            <person name="Bhattacharya D."/>
            <person name="Goodenough U.W."/>
            <person name="Van de Peer Y."/>
            <person name="Grigoriev I.V."/>
        </authorList>
    </citation>
    <scope>NUCLEOTIDE SEQUENCE [LARGE SCALE GENOMIC DNA]</scope>
    <source>
        <strain evidence="8 9">CCMP1545</strain>
    </source>
</reference>
<dbReference type="InterPro" id="IPR005016">
    <property type="entry name" value="TDE1/TMS"/>
</dbReference>
<evidence type="ECO:0000256" key="3">
    <source>
        <dbReference type="ARBA" id="ARBA00022692"/>
    </source>
</evidence>
<name>C1N426_MICPC</name>
<feature type="transmembrane region" description="Helical" evidence="7">
    <location>
        <begin position="210"/>
        <end position="231"/>
    </location>
</feature>
<keyword evidence="5 7" id="KW-0472">Membrane</keyword>
<evidence type="ECO:0000256" key="7">
    <source>
        <dbReference type="SAM" id="Phobius"/>
    </source>
</evidence>
<evidence type="ECO:0000256" key="6">
    <source>
        <dbReference type="SAM" id="MobiDB-lite"/>
    </source>
</evidence>
<dbReference type="Proteomes" id="UP000001876">
    <property type="component" value="Unassembled WGS sequence"/>
</dbReference>
<feature type="region of interest" description="Disordered" evidence="6">
    <location>
        <begin position="328"/>
        <end position="358"/>
    </location>
</feature>
<keyword evidence="3 7" id="KW-0812">Transmembrane</keyword>
<keyword evidence="4 7" id="KW-1133">Transmembrane helix</keyword>
<evidence type="ECO:0000256" key="5">
    <source>
        <dbReference type="ARBA" id="ARBA00023136"/>
    </source>
</evidence>
<comment type="subcellular location">
    <subcellularLocation>
        <location evidence="1">Membrane</location>
        <topology evidence="1">Multi-pass membrane protein</topology>
    </subcellularLocation>
</comment>
<dbReference type="AlphaFoldDB" id="C1N426"/>
<keyword evidence="9" id="KW-1185">Reference proteome</keyword>
<comment type="similarity">
    <text evidence="2">Belongs to the TDE1 family.</text>
</comment>
<dbReference type="Pfam" id="PF03348">
    <property type="entry name" value="Serinc"/>
    <property type="match status" value="1"/>
</dbReference>
<gene>
    <name evidence="8" type="ORF">MICPUCDRAFT_52383</name>
</gene>
<evidence type="ECO:0000256" key="2">
    <source>
        <dbReference type="ARBA" id="ARBA00006665"/>
    </source>
</evidence>
<dbReference type="PANTHER" id="PTHR10383">
    <property type="entry name" value="SERINE INCORPORATOR"/>
    <property type="match status" value="1"/>
</dbReference>
<dbReference type="OrthoDB" id="5963193at2759"/>
<accession>C1N426</accession>
<protein>
    <submittedName>
        <fullName evidence="8">Predicted protein</fullName>
    </submittedName>
</protein>
<feature type="transmembrane region" description="Helical" evidence="7">
    <location>
        <begin position="70"/>
        <end position="93"/>
    </location>
</feature>
<sequence>MAAACAGSACMTATCGCLGHVGDAVAKTSARALYVVMFAISTALAFVMRDCAQPLLKRIPWIARLATMNYAVYRISLGNFIFFGAMACALVGVKRRSDARDVHLHHGSWVLKFTAWALCNVLPFFASNGVVGAYTWVARVASGVFLVVQMIILLDFAFFWNESWVARQHAGWLVGLLVSTIVLYAESVAVVVMAFRWFSPRGVDCGSNDWMIGSACALCLAFSLACVHPGVKARSRVVTLDGSLLPSAVVTSYCTYLLYSALASEPSEYECNPRGSETGAGAGSRGGVAEIASTALTLASVAYGALRAGSADFFGGVDGDGDDGDGDGGVDASALLGGGGDGGGSDSDDEENGGVGARGKASYPSGPVSYNYAFFHFIFALASAYLAMLMTGWGDRAFEDGGAPVDVGWASVYVKYASLWVTGLLYTWSLVAPAVMPDRDWD</sequence>
<proteinExistence type="inferred from homology"/>
<feature type="transmembrane region" description="Helical" evidence="7">
    <location>
        <begin position="413"/>
        <end position="436"/>
    </location>
</feature>
<dbReference type="eggNOG" id="KOG2592">
    <property type="taxonomic scope" value="Eukaryota"/>
</dbReference>
<dbReference type="OMA" id="DKHCNPL"/>
<evidence type="ECO:0000256" key="1">
    <source>
        <dbReference type="ARBA" id="ARBA00004141"/>
    </source>
</evidence>
<dbReference type="STRING" id="564608.C1N426"/>
<evidence type="ECO:0000313" key="8">
    <source>
        <dbReference type="EMBL" id="EEH53290.1"/>
    </source>
</evidence>
<dbReference type="RefSeq" id="XP_003062471.1">
    <property type="nucleotide sequence ID" value="XM_003062425.1"/>
</dbReference>
<evidence type="ECO:0000256" key="4">
    <source>
        <dbReference type="ARBA" id="ARBA00022989"/>
    </source>
</evidence>